<reference evidence="4" key="1">
    <citation type="submission" date="2019-11" db="EMBL/GenBank/DDBJ databases">
        <authorList>
            <person name="Feng L."/>
        </authorList>
    </citation>
    <scope>NUCLEOTIDE SEQUENCE</scope>
    <source>
        <strain evidence="4">BintestinalisLFYP9</strain>
    </source>
</reference>
<proteinExistence type="predicted"/>
<dbReference type="Gene3D" id="3.90.550.10">
    <property type="entry name" value="Spore Coat Polysaccharide Biosynthesis Protein SpsA, Chain A"/>
    <property type="match status" value="1"/>
</dbReference>
<dbReference type="EC" id="2.4.-.-" evidence="4"/>
<dbReference type="SUPFAM" id="SSF53448">
    <property type="entry name" value="Nucleotide-diphospho-sugar transferases"/>
    <property type="match status" value="1"/>
</dbReference>
<dbReference type="InterPro" id="IPR029044">
    <property type="entry name" value="Nucleotide-diphossugar_trans"/>
</dbReference>
<dbReference type="PANTHER" id="PTHR22916">
    <property type="entry name" value="GLYCOSYLTRANSFERASE"/>
    <property type="match status" value="1"/>
</dbReference>
<dbReference type="AlphaFoldDB" id="A0A6N2WSE2"/>
<evidence type="ECO:0000256" key="2">
    <source>
        <dbReference type="ARBA" id="ARBA00022679"/>
    </source>
</evidence>
<dbReference type="RefSeq" id="WP_138292876.1">
    <property type="nucleotide sequence ID" value="NZ_BAABZC010000003.1"/>
</dbReference>
<dbReference type="InterPro" id="IPR001173">
    <property type="entry name" value="Glyco_trans_2-like"/>
</dbReference>
<sequence length="329" mass="37892">MEITVTVVIPVYNVEKYLERCIKSVIGQTYKKLEVILIDDGSFDSSGIICDEWSKRDNRIRVFHQANCGLAAVRNKGIELATGDYIAFVDSDDWILSDTYEYMLNLMYHYDADIVDISICETFNDNPKTDLKSPIITLFEGKDIIYDYMLCGISAKSPYSACRKLYKLSSINNIRFEVGIINEDIIFNYLVLLNSKRIVKSTKKCYYYFQDGESTTRGGLKQRDFDLLKVSKQLQELSKCESYKNIALLGKVKYARSYFSLLSKIAFYGIADPSINKREIIASLTGELRKHLFLLLRSPMPFNRKLIAITLCIHIKLLEVPLIVYKKLR</sequence>
<evidence type="ECO:0000259" key="3">
    <source>
        <dbReference type="Pfam" id="PF00535"/>
    </source>
</evidence>
<evidence type="ECO:0000313" key="4">
    <source>
        <dbReference type="EMBL" id="VYT43516.1"/>
    </source>
</evidence>
<protein>
    <submittedName>
        <fullName evidence="4">Glycosyltransferase EpsH</fullName>
        <ecNumber evidence="4">2.4.-.-</ecNumber>
    </submittedName>
</protein>
<gene>
    <name evidence="4" type="primary">epsH</name>
    <name evidence="4" type="ORF">BILFYP9_03623</name>
</gene>
<name>A0A6N2WSE2_9BACE</name>
<dbReference type="CDD" id="cd00761">
    <property type="entry name" value="Glyco_tranf_GTA_type"/>
    <property type="match status" value="1"/>
</dbReference>
<keyword evidence="2 4" id="KW-0808">Transferase</keyword>
<dbReference type="EMBL" id="CACRSU010000047">
    <property type="protein sequence ID" value="VYT43516.1"/>
    <property type="molecule type" value="Genomic_DNA"/>
</dbReference>
<evidence type="ECO:0000256" key="1">
    <source>
        <dbReference type="ARBA" id="ARBA00022676"/>
    </source>
</evidence>
<keyword evidence="1 4" id="KW-0328">Glycosyltransferase</keyword>
<dbReference type="GO" id="GO:0016758">
    <property type="term" value="F:hexosyltransferase activity"/>
    <property type="evidence" value="ECO:0007669"/>
    <property type="project" value="UniProtKB-ARBA"/>
</dbReference>
<feature type="domain" description="Glycosyltransferase 2-like" evidence="3">
    <location>
        <begin position="6"/>
        <end position="134"/>
    </location>
</feature>
<accession>A0A6N2WSE2</accession>
<dbReference type="Pfam" id="PF00535">
    <property type="entry name" value="Glycos_transf_2"/>
    <property type="match status" value="1"/>
</dbReference>
<dbReference type="PANTHER" id="PTHR22916:SF51">
    <property type="entry name" value="GLYCOSYLTRANSFERASE EPSH-RELATED"/>
    <property type="match status" value="1"/>
</dbReference>
<organism evidence="4">
    <name type="scientific">Bacteroides intestinalis</name>
    <dbReference type="NCBI Taxonomy" id="329854"/>
    <lineage>
        <taxon>Bacteria</taxon>
        <taxon>Pseudomonadati</taxon>
        <taxon>Bacteroidota</taxon>
        <taxon>Bacteroidia</taxon>
        <taxon>Bacteroidales</taxon>
        <taxon>Bacteroidaceae</taxon>
        <taxon>Bacteroides</taxon>
    </lineage>
</organism>